<evidence type="ECO:0000256" key="3">
    <source>
        <dbReference type="SAM" id="Phobius"/>
    </source>
</evidence>
<keyword evidence="3" id="KW-0472">Membrane</keyword>
<evidence type="ECO:0000313" key="5">
    <source>
        <dbReference type="EMBL" id="MCO6024953.1"/>
    </source>
</evidence>
<dbReference type="Pfam" id="PF00149">
    <property type="entry name" value="Metallophos"/>
    <property type="match status" value="1"/>
</dbReference>
<evidence type="ECO:0000313" key="6">
    <source>
        <dbReference type="Proteomes" id="UP001204015"/>
    </source>
</evidence>
<dbReference type="Proteomes" id="UP001204015">
    <property type="component" value="Unassembled WGS sequence"/>
</dbReference>
<dbReference type="Gene3D" id="3.60.21.10">
    <property type="match status" value="1"/>
</dbReference>
<gene>
    <name evidence="5" type="ORF">NG821_03680</name>
</gene>
<feature type="transmembrane region" description="Helical" evidence="3">
    <location>
        <begin position="6"/>
        <end position="22"/>
    </location>
</feature>
<comment type="caution">
    <text evidence="5">The sequence shown here is derived from an EMBL/GenBank/DDBJ whole genome shotgun (WGS) entry which is preliminary data.</text>
</comment>
<feature type="transmembrane region" description="Helical" evidence="3">
    <location>
        <begin position="34"/>
        <end position="58"/>
    </location>
</feature>
<dbReference type="PANTHER" id="PTHR31302">
    <property type="entry name" value="TRANSMEMBRANE PROTEIN WITH METALLOPHOSPHOESTERASE DOMAIN-RELATED"/>
    <property type="match status" value="1"/>
</dbReference>
<keyword evidence="3" id="KW-1133">Transmembrane helix</keyword>
<dbReference type="RefSeq" id="WP_252760315.1">
    <property type="nucleotide sequence ID" value="NZ_JAMXLY010000009.1"/>
</dbReference>
<keyword evidence="3" id="KW-0812">Transmembrane</keyword>
<feature type="domain" description="Calcineurin-like phosphoesterase" evidence="4">
    <location>
        <begin position="152"/>
        <end position="334"/>
    </location>
</feature>
<evidence type="ECO:0000259" key="4">
    <source>
        <dbReference type="Pfam" id="PF00149"/>
    </source>
</evidence>
<keyword evidence="6" id="KW-1185">Reference proteome</keyword>
<dbReference type="SUPFAM" id="SSF56300">
    <property type="entry name" value="Metallo-dependent phosphatases"/>
    <property type="match status" value="1"/>
</dbReference>
<proteinExistence type="predicted"/>
<feature type="transmembrane region" description="Helical" evidence="3">
    <location>
        <begin position="70"/>
        <end position="96"/>
    </location>
</feature>
<feature type="transmembrane region" description="Helical" evidence="3">
    <location>
        <begin position="108"/>
        <end position="126"/>
    </location>
</feature>
<dbReference type="CDD" id="cd07385">
    <property type="entry name" value="MPP_YkuE_C"/>
    <property type="match status" value="1"/>
</dbReference>
<name>A0ABT1BV30_9BACT</name>
<dbReference type="InterPro" id="IPR051158">
    <property type="entry name" value="Metallophosphoesterase_sf"/>
</dbReference>
<sequence length="391" mass="44703">MIARIFIWVILLITLPDLYLYFRYVRHRTQPIRWWIIWPWGIVSVGMIVYTVCLASVKNFIPNNFAWIELYLFLIGVLFNPKAIFSVCSFLGTLWCRLRHTRINQGNRVGAVLAGLSIFVFIYGLTIGPRKLKVTHVNLYFDDLPASFDGFKLVQFSDAHVGTFNRFMDHALKRDMDSIMAQKADMICFTGDLVNTRAAEIYLCQTVLAQLARKSGAPVYSILGNHDYSVYLAATPAERKRNELEIQHLERQMGWKLLKNDHAVIRRGDDSIVIAGEENGGSRKFPRKSNLRRTLKGVGKKAFIVMLQHDPTAWDDSIRPYSHTQLTLCGHTHAGQVEIFGLRPTQLVYREDYGLYEKAGRYLYVSSGLGGLIPFRFGATPEIVVVTLHRK</sequence>
<evidence type="ECO:0000256" key="1">
    <source>
        <dbReference type="ARBA" id="ARBA00022723"/>
    </source>
</evidence>
<keyword evidence="1" id="KW-0479">Metal-binding</keyword>
<keyword evidence="2" id="KW-0378">Hydrolase</keyword>
<dbReference type="EMBL" id="JAMXLY010000009">
    <property type="protein sequence ID" value="MCO6024953.1"/>
    <property type="molecule type" value="Genomic_DNA"/>
</dbReference>
<dbReference type="InterPro" id="IPR029052">
    <property type="entry name" value="Metallo-depent_PP-like"/>
</dbReference>
<protein>
    <submittedName>
        <fullName evidence="5">Metallophosphoesterase</fullName>
    </submittedName>
</protein>
<evidence type="ECO:0000256" key="2">
    <source>
        <dbReference type="ARBA" id="ARBA00022801"/>
    </source>
</evidence>
<reference evidence="5 6" key="1">
    <citation type="submission" date="2022-06" db="EMBL/GenBank/DDBJ databases">
        <title>A taxonomic note on the genus Prevotella: Description of four novel genera and emended description of the genera Hallella and Xylanibacter.</title>
        <authorList>
            <person name="Hitch T.C.A."/>
        </authorList>
    </citation>
    <scope>NUCLEOTIDE SEQUENCE [LARGE SCALE GENOMIC DNA]</scope>
    <source>
        <strain evidence="5 6">DSM 100619</strain>
    </source>
</reference>
<organism evidence="5 6">
    <name type="scientific">Segatella cerevisiae</name>
    <dbReference type="NCBI Taxonomy" id="2053716"/>
    <lineage>
        <taxon>Bacteria</taxon>
        <taxon>Pseudomonadati</taxon>
        <taxon>Bacteroidota</taxon>
        <taxon>Bacteroidia</taxon>
        <taxon>Bacteroidales</taxon>
        <taxon>Prevotellaceae</taxon>
        <taxon>Segatella</taxon>
    </lineage>
</organism>
<dbReference type="InterPro" id="IPR004843">
    <property type="entry name" value="Calcineurin-like_PHP"/>
</dbReference>
<accession>A0ABT1BV30</accession>
<dbReference type="PANTHER" id="PTHR31302:SF31">
    <property type="entry name" value="PHOSPHODIESTERASE YAEI"/>
    <property type="match status" value="1"/>
</dbReference>